<organism evidence="1 2">
    <name type="scientific">Mycena maculata</name>
    <dbReference type="NCBI Taxonomy" id="230809"/>
    <lineage>
        <taxon>Eukaryota</taxon>
        <taxon>Fungi</taxon>
        <taxon>Dikarya</taxon>
        <taxon>Basidiomycota</taxon>
        <taxon>Agaricomycotina</taxon>
        <taxon>Agaricomycetes</taxon>
        <taxon>Agaricomycetidae</taxon>
        <taxon>Agaricales</taxon>
        <taxon>Marasmiineae</taxon>
        <taxon>Mycenaceae</taxon>
        <taxon>Mycena</taxon>
    </lineage>
</organism>
<proteinExistence type="predicted"/>
<feature type="non-terminal residue" evidence="1">
    <location>
        <position position="1"/>
    </location>
</feature>
<evidence type="ECO:0000313" key="1">
    <source>
        <dbReference type="EMBL" id="KAJ7723437.1"/>
    </source>
</evidence>
<feature type="non-terminal residue" evidence="1">
    <location>
        <position position="116"/>
    </location>
</feature>
<protein>
    <recommendedName>
        <fullName evidence="3">Chromo domain-containing protein</fullName>
    </recommendedName>
</protein>
<dbReference type="EMBL" id="JARJLG010000247">
    <property type="protein sequence ID" value="KAJ7723437.1"/>
    <property type="molecule type" value="Genomic_DNA"/>
</dbReference>
<dbReference type="Gene3D" id="2.40.50.40">
    <property type="match status" value="1"/>
</dbReference>
<accession>A0AAD7HLE9</accession>
<evidence type="ECO:0000313" key="2">
    <source>
        <dbReference type="Proteomes" id="UP001215280"/>
    </source>
</evidence>
<dbReference type="Proteomes" id="UP001215280">
    <property type="component" value="Unassembled WGS sequence"/>
</dbReference>
<name>A0AAD7HLE9_9AGAR</name>
<comment type="caution">
    <text evidence="1">The sequence shown here is derived from an EMBL/GenBank/DDBJ whole genome shotgun (WGS) entry which is preliminary data.</text>
</comment>
<evidence type="ECO:0008006" key="3">
    <source>
        <dbReference type="Google" id="ProtNLM"/>
    </source>
</evidence>
<reference evidence="1" key="1">
    <citation type="submission" date="2023-03" db="EMBL/GenBank/DDBJ databases">
        <title>Massive genome expansion in bonnet fungi (Mycena s.s.) driven by repeated elements and novel gene families across ecological guilds.</title>
        <authorList>
            <consortium name="Lawrence Berkeley National Laboratory"/>
            <person name="Harder C.B."/>
            <person name="Miyauchi S."/>
            <person name="Viragh M."/>
            <person name="Kuo A."/>
            <person name="Thoen E."/>
            <person name="Andreopoulos B."/>
            <person name="Lu D."/>
            <person name="Skrede I."/>
            <person name="Drula E."/>
            <person name="Henrissat B."/>
            <person name="Morin E."/>
            <person name="Kohler A."/>
            <person name="Barry K."/>
            <person name="LaButti K."/>
            <person name="Morin E."/>
            <person name="Salamov A."/>
            <person name="Lipzen A."/>
            <person name="Mereny Z."/>
            <person name="Hegedus B."/>
            <person name="Baldrian P."/>
            <person name="Stursova M."/>
            <person name="Weitz H."/>
            <person name="Taylor A."/>
            <person name="Grigoriev I.V."/>
            <person name="Nagy L.G."/>
            <person name="Martin F."/>
            <person name="Kauserud H."/>
        </authorList>
    </citation>
    <scope>NUCLEOTIDE SEQUENCE</scope>
    <source>
        <strain evidence="1">CBHHK188m</strain>
    </source>
</reference>
<dbReference type="CDD" id="cd00024">
    <property type="entry name" value="CD_CSD"/>
    <property type="match status" value="1"/>
</dbReference>
<keyword evidence="2" id="KW-1185">Reference proteome</keyword>
<gene>
    <name evidence="1" type="ORF">DFH07DRAFT_690120</name>
</gene>
<dbReference type="AlphaFoldDB" id="A0AAD7HLE9"/>
<dbReference type="SUPFAM" id="SSF54160">
    <property type="entry name" value="Chromo domain-like"/>
    <property type="match status" value="1"/>
</dbReference>
<sequence>DSSNYELELPDELRKRRIHPRFHAALLRPHQPNDDVIFPSREVGRFYDFGMLDDQEWLVESILGHEWVGPRSLRFRVQWTAGDVTWEPPKNMADVQHLDEYFELHGVTRWQDLSRD</sequence>
<dbReference type="InterPro" id="IPR016197">
    <property type="entry name" value="Chromo-like_dom_sf"/>
</dbReference>